<dbReference type="OrthoDB" id="4691at2157"/>
<evidence type="ECO:0000256" key="1">
    <source>
        <dbReference type="ARBA" id="ARBA00005901"/>
    </source>
</evidence>
<keyword evidence="2 7" id="KW-0813">Transport</keyword>
<dbReference type="SMR" id="F8AJH1"/>
<dbReference type="eggNOG" id="arCOG00869">
    <property type="taxonomic scope" value="Archaea"/>
</dbReference>
<dbReference type="SUPFAM" id="SSF81573">
    <property type="entry name" value="F1F0 ATP synthase subunit B, membrane domain"/>
    <property type="match status" value="1"/>
</dbReference>
<dbReference type="PANTHER" id="PTHR45715">
    <property type="entry name" value="ATPASE H+-TRANSPORTING V1 SUBUNIT E1A-RELATED"/>
    <property type="match status" value="1"/>
</dbReference>
<dbReference type="KEGG" id="pya:PYCH_15710"/>
<dbReference type="GO" id="GO:0042777">
    <property type="term" value="P:proton motive force-driven plasma membrane ATP synthesis"/>
    <property type="evidence" value="ECO:0007669"/>
    <property type="project" value="UniProtKB-UniRule"/>
</dbReference>
<keyword evidence="8" id="KW-0175">Coiled coil</keyword>
<dbReference type="GO" id="GO:0005886">
    <property type="term" value="C:plasma membrane"/>
    <property type="evidence" value="ECO:0007669"/>
    <property type="project" value="UniProtKB-SubCell"/>
</dbReference>
<dbReference type="GO" id="GO:0005524">
    <property type="term" value="F:ATP binding"/>
    <property type="evidence" value="ECO:0007669"/>
    <property type="project" value="UniProtKB-UniRule"/>
</dbReference>
<comment type="subcellular location">
    <subcellularLocation>
        <location evidence="7">Cell membrane</location>
        <topology evidence="7">Peripheral membrane protein</topology>
    </subcellularLocation>
</comment>
<evidence type="ECO:0000256" key="7">
    <source>
        <dbReference type="HAMAP-Rule" id="MF_00311"/>
    </source>
</evidence>
<keyword evidence="6 7" id="KW-0066">ATP synthesis</keyword>
<evidence type="ECO:0000313" key="9">
    <source>
        <dbReference type="EMBL" id="AEH25237.1"/>
    </source>
</evidence>
<evidence type="ECO:0000256" key="4">
    <source>
        <dbReference type="ARBA" id="ARBA00023065"/>
    </source>
</evidence>
<evidence type="ECO:0000256" key="6">
    <source>
        <dbReference type="ARBA" id="ARBA00023310"/>
    </source>
</evidence>
<evidence type="ECO:0000256" key="2">
    <source>
        <dbReference type="ARBA" id="ARBA00022448"/>
    </source>
</evidence>
<protein>
    <recommendedName>
        <fullName evidence="7">A-type ATP synthase subunit E</fullName>
    </recommendedName>
</protein>
<dbReference type="EMBL" id="CP002779">
    <property type="protein sequence ID" value="AEH25237.1"/>
    <property type="molecule type" value="Genomic_DNA"/>
</dbReference>
<comment type="subunit">
    <text evidence="7">Has multiple subunits with at least A(3), B(3), C, D, E, F, H, I and proteolipid K(x).</text>
</comment>
<organism evidence="9 10">
    <name type="scientific">Pyrococcus yayanosii (strain CH1 / JCM 16557)</name>
    <dbReference type="NCBI Taxonomy" id="529709"/>
    <lineage>
        <taxon>Archaea</taxon>
        <taxon>Methanobacteriati</taxon>
        <taxon>Methanobacteriota</taxon>
        <taxon>Thermococci</taxon>
        <taxon>Thermococcales</taxon>
        <taxon>Thermococcaceae</taxon>
        <taxon>Pyrococcus</taxon>
    </lineage>
</organism>
<dbReference type="RefSeq" id="WP_013906293.1">
    <property type="nucleotide sequence ID" value="NC_015680.1"/>
</dbReference>
<dbReference type="InterPro" id="IPR038495">
    <property type="entry name" value="ATPase_E_C"/>
</dbReference>
<dbReference type="SUPFAM" id="SSF160527">
    <property type="entry name" value="V-type ATPase subunit E-like"/>
    <property type="match status" value="1"/>
</dbReference>
<evidence type="ECO:0000256" key="3">
    <source>
        <dbReference type="ARBA" id="ARBA00022781"/>
    </source>
</evidence>
<accession>F8AJH1</accession>
<reference evidence="9 10" key="1">
    <citation type="journal article" date="2011" name="J. Bacteriol.">
        <title>Complete genome sequence of the obligate piezophilic hyperthermophilic archaeon Pyrococcus yayanosii CH1.</title>
        <authorList>
            <person name="Jun X."/>
            <person name="Lupeng L."/>
            <person name="Minjuan X."/>
            <person name="Oger P."/>
            <person name="Fengping W."/>
            <person name="Jebbar M."/>
            <person name="Xiang X."/>
        </authorList>
    </citation>
    <scope>NUCLEOTIDE SEQUENCE [LARGE SCALE GENOMIC DNA]</scope>
    <source>
        <strain evidence="10">CH1 / JCM 16557</strain>
    </source>
</reference>
<proteinExistence type="inferred from homology"/>
<dbReference type="Gene3D" id="1.20.5.620">
    <property type="entry name" value="F1F0 ATP synthase subunit B, membrane domain"/>
    <property type="match status" value="1"/>
</dbReference>
<feature type="coiled-coil region" evidence="8">
    <location>
        <begin position="12"/>
        <end position="43"/>
    </location>
</feature>
<dbReference type="NCBIfam" id="NF003049">
    <property type="entry name" value="PRK03963.1"/>
    <property type="match status" value="1"/>
</dbReference>
<gene>
    <name evidence="7" type="primary">atpE</name>
    <name evidence="9" type="ordered locus">PYCH_15710</name>
</gene>
<comment type="similarity">
    <text evidence="1 7">Belongs to the V-ATPase E subunit family.</text>
</comment>
<dbReference type="STRING" id="529709.PYCH_15710"/>
<evidence type="ECO:0000256" key="8">
    <source>
        <dbReference type="SAM" id="Coils"/>
    </source>
</evidence>
<keyword evidence="3 7" id="KW-0375">Hydrogen ion transport</keyword>
<dbReference type="Pfam" id="PF01991">
    <property type="entry name" value="vATP-synt_E"/>
    <property type="match status" value="1"/>
</dbReference>
<keyword evidence="7" id="KW-1003">Cell membrane</keyword>
<evidence type="ECO:0000256" key="5">
    <source>
        <dbReference type="ARBA" id="ARBA00023136"/>
    </source>
</evidence>
<dbReference type="GO" id="GO:0033178">
    <property type="term" value="C:proton-transporting two-sector ATPase complex, catalytic domain"/>
    <property type="evidence" value="ECO:0007669"/>
    <property type="project" value="InterPro"/>
</dbReference>
<keyword evidence="10" id="KW-1185">Reference proteome</keyword>
<dbReference type="Gene3D" id="3.30.2320.30">
    <property type="entry name" value="ATP synthase, E subunit, C-terminal"/>
    <property type="match status" value="1"/>
</dbReference>
<evidence type="ECO:0000313" key="10">
    <source>
        <dbReference type="Proteomes" id="UP000008386"/>
    </source>
</evidence>
<dbReference type="InterPro" id="IPR002842">
    <property type="entry name" value="ATPase_V1_Esu"/>
</dbReference>
<dbReference type="InterPro" id="IPR028987">
    <property type="entry name" value="ATP_synth_B-like_membr_sf"/>
</dbReference>
<name>F8AJH1_PYRYC</name>
<dbReference type="HOGENOM" id="CLU_105846_1_0_2"/>
<dbReference type="HAMAP" id="MF_00311">
    <property type="entry name" value="ATP_synth_E_arch"/>
    <property type="match status" value="1"/>
</dbReference>
<keyword evidence="4 7" id="KW-0406">Ion transport</keyword>
<keyword evidence="5 7" id="KW-0472">Membrane</keyword>
<comment type="function">
    <text evidence="7">Component of the A-type ATP synthase that produces ATP from ADP in the presence of a proton gradient across the membrane.</text>
</comment>
<sequence>MNGAKLIINEINREAEQKIKYVLEEAEKEAAKIREEARKRAEDRAEWILRKAQTQGEMEKQRVIANAKLEVRRKRLALQEELIEEALNAIRDRLANLPKAEYLETIKGLLKASIEELGEEKVRVSSNEETLKLIAENIDEIKAFLRESLGREVSLELGEKIETIGGVVVENQDGSVRVDNTFEARMERMIGELRATIARILFG</sequence>
<dbReference type="AlphaFoldDB" id="F8AJH1"/>
<dbReference type="GeneID" id="10838140"/>
<dbReference type="Proteomes" id="UP000008386">
    <property type="component" value="Chromosome"/>
</dbReference>
<dbReference type="GO" id="GO:0046961">
    <property type="term" value="F:proton-transporting ATPase activity, rotational mechanism"/>
    <property type="evidence" value="ECO:0007669"/>
    <property type="project" value="InterPro"/>
</dbReference>
<dbReference type="GO" id="GO:0046933">
    <property type="term" value="F:proton-transporting ATP synthase activity, rotational mechanism"/>
    <property type="evidence" value="ECO:0007669"/>
    <property type="project" value="UniProtKB-UniRule"/>
</dbReference>